<dbReference type="InterPro" id="IPR025574">
    <property type="entry name" value="Nucleoporin_FG_rpt"/>
</dbReference>
<dbReference type="GO" id="GO:0031965">
    <property type="term" value="C:nuclear membrane"/>
    <property type="evidence" value="ECO:0007669"/>
    <property type="project" value="UniProtKB-SubCell"/>
</dbReference>
<dbReference type="InterPro" id="IPR007230">
    <property type="entry name" value="Nup98_auto-Pept-S59_dom"/>
</dbReference>
<feature type="region of interest" description="Disordered" evidence="12">
    <location>
        <begin position="514"/>
        <end position="718"/>
    </location>
</feature>
<dbReference type="SUPFAM" id="SSF82215">
    <property type="entry name" value="C-terminal autoproteolytic domain of nucleoporin nup98"/>
    <property type="match status" value="1"/>
</dbReference>
<dbReference type="Proteomes" id="UP000243052">
    <property type="component" value="Chromosome iv"/>
</dbReference>
<dbReference type="PROSITE" id="PS51434">
    <property type="entry name" value="NUP_C"/>
    <property type="match status" value="1"/>
</dbReference>
<dbReference type="PANTHER" id="PTHR23198">
    <property type="entry name" value="NUCLEOPORIN"/>
    <property type="match status" value="1"/>
</dbReference>
<evidence type="ECO:0000313" key="15">
    <source>
        <dbReference type="Proteomes" id="UP000243052"/>
    </source>
</evidence>
<accession>A0A0X8HSW8</accession>
<keyword evidence="11" id="KW-0539">Nucleus</keyword>
<evidence type="ECO:0000259" key="13">
    <source>
        <dbReference type="PROSITE" id="PS51434"/>
    </source>
</evidence>
<evidence type="ECO:0000256" key="11">
    <source>
        <dbReference type="ARBA" id="ARBA00023242"/>
    </source>
</evidence>
<evidence type="ECO:0000256" key="2">
    <source>
        <dbReference type="ARBA" id="ARBA00004567"/>
    </source>
</evidence>
<feature type="compositionally biased region" description="Low complexity" evidence="12">
    <location>
        <begin position="523"/>
        <end position="537"/>
    </location>
</feature>
<dbReference type="STRING" id="45286.A0A0X8HSW8"/>
<feature type="region of interest" description="Disordered" evidence="12">
    <location>
        <begin position="854"/>
        <end position="877"/>
    </location>
</feature>
<name>A0A0X8HSW8_9SACH</name>
<evidence type="ECO:0000313" key="14">
    <source>
        <dbReference type="EMBL" id="AMD20875.1"/>
    </source>
</evidence>
<dbReference type="InterPro" id="IPR037665">
    <property type="entry name" value="Nucleoporin_S59-like"/>
</dbReference>
<keyword evidence="10" id="KW-0906">Nuclear pore complex</keyword>
<keyword evidence="6" id="KW-0677">Repeat</keyword>
<comment type="subcellular location">
    <subcellularLocation>
        <location evidence="1">Nucleus membrane</location>
        <topology evidence="1">Peripheral membrane protein</topology>
        <orientation evidence="1">Cytoplasmic side</orientation>
    </subcellularLocation>
    <subcellularLocation>
        <location evidence="3">Nucleus membrane</location>
        <topology evidence="3">Peripheral membrane protein</topology>
        <orientation evidence="3">Nucleoplasmic side</orientation>
    </subcellularLocation>
    <subcellularLocation>
        <location evidence="2">Nucleus</location>
        <location evidence="2">Nuclear pore complex</location>
    </subcellularLocation>
</comment>
<evidence type="ECO:0000256" key="7">
    <source>
        <dbReference type="ARBA" id="ARBA00022816"/>
    </source>
</evidence>
<keyword evidence="15" id="KW-1185">Reference proteome</keyword>
<feature type="compositionally biased region" description="Low complexity" evidence="12">
    <location>
        <begin position="400"/>
        <end position="416"/>
    </location>
</feature>
<dbReference type="GO" id="GO:0003723">
    <property type="term" value="F:RNA binding"/>
    <property type="evidence" value="ECO:0007669"/>
    <property type="project" value="TreeGrafter"/>
</dbReference>
<evidence type="ECO:0000256" key="3">
    <source>
        <dbReference type="ARBA" id="ARBA00004620"/>
    </source>
</evidence>
<dbReference type="GO" id="GO:0008139">
    <property type="term" value="F:nuclear localization sequence binding"/>
    <property type="evidence" value="ECO:0007669"/>
    <property type="project" value="TreeGrafter"/>
</dbReference>
<keyword evidence="9" id="KW-0811">Translocation</keyword>
<dbReference type="Gene3D" id="3.30.1610.10">
    <property type="entry name" value="Peptidase S59, nucleoporin"/>
    <property type="match status" value="1"/>
</dbReference>
<evidence type="ECO:0000256" key="5">
    <source>
        <dbReference type="ARBA" id="ARBA00022448"/>
    </source>
</evidence>
<sequence length="1159" mass="119338">MFGASRPTFGNTGASPFGQQQQGGTFGQAQPTNSGFGSASANNAQSGFGGFGSTQPQSTTSPFGMSQQPQSNASPFGQATSSVSNPPALFGGNAAAQTAVGGTALKPFSAYTEKDATTGMNNVYESVSCMPEYKNYSFEELRFQDYQANNKFGQGGAGVSGNVGSSFGGQPNASPFGTNNQSAFGIGNTNATSTGGLFGQSNTTNTTNPPFGQSSTNNAFGQATNSPFGQTGTSTFGQANTANSPFGQTNNAASSPFGINKPGTTSGGLFGQTNSNTINNAFGQTAAGTGGGGLFGQTNTANNASPFGQTSTFSQTNNTSAGGLFGQNNAQQQSGGLFGSTNNQQQPGGLFGQSNTQQQGGGLFGATNTTNAFNQNNSSGGLFNKPTTSSGLFGQSGSMFGQNTNTNTNGNPFGQNSTSAGGLFGQQTNQQQGTGLFGQQNNQQQGGLFRPNNPQPGNGLFGQNNQPQGGTGLFGQDNSNNAFRQNSGNVTGGLFGNKPATGGLFGQTNVGNTFGQSNSATSNTGGLFGQNNNQQQQQGGGLFGQNNTQTQSDGLFGSNNTQQQGGGLFGQNNNTQQQAGGLFGQNNQQTGGLFGSKPAGTNTGGLFGNNKPSSTGGMFGNNNNQQGVQSTSGELFGANNNNNASNQLSGTSGGLFGNKPAGNTGGGLFGRNNGTQTGTLGSGLFGNNTNTGSTTNTGTGGGLFGAKPSDQANTSTTGGLFGAKTNVTSNTGTTSGNLFGNKPIGSTGTGLFDSKPAGSGIGGLFGNNSSTTASNGLQQSTIGGQGGVTPQGDNPYGTNDLFSRVIVPSSLLQPSKPCATKINADYKKKASLTSAYRLAPKPLFTSTAKTAGHLGLSGSQNSNRKTSSLISPQSSTRELVQVSSGSSVFTNETDELILSSSNKLFNPNKKSFKNLILNRKKMENTAGDENVDDEPRRITFISNGSGEQEPTSTKESKYLDFIQDTPVDSKDIMKSNGGLFSTPNLASTPIKANSEEKAEVIKPPRFVGDDVSFNDDGYYISPSLETLSSLTLLQLRKVSGLTIGHKLYGKIEFLKPVDLSNISLPSLCGNLVRFSEKMSEISYVGNDIPAPGDQLNVRARIILYNTFPTDKATRQPIKDPKHPILKRHIEKLKKIEHTKFESYDVKTGTYTFVVETPVA</sequence>
<protein>
    <submittedName>
        <fullName evidence="14">HDR133Cp</fullName>
    </submittedName>
</protein>
<organism evidence="14 15">
    <name type="scientific">Eremothecium sinecaudum</name>
    <dbReference type="NCBI Taxonomy" id="45286"/>
    <lineage>
        <taxon>Eukaryota</taxon>
        <taxon>Fungi</taxon>
        <taxon>Dikarya</taxon>
        <taxon>Ascomycota</taxon>
        <taxon>Saccharomycotina</taxon>
        <taxon>Saccharomycetes</taxon>
        <taxon>Saccharomycetales</taxon>
        <taxon>Saccharomycetaceae</taxon>
        <taxon>Eremothecium</taxon>
    </lineage>
</organism>
<dbReference type="FunFam" id="3.30.1610.10:FF:000003">
    <property type="entry name" value="Nucleoporin SONB, putative"/>
    <property type="match status" value="1"/>
</dbReference>
<dbReference type="EMBL" id="CP014244">
    <property type="protein sequence ID" value="AMD20875.1"/>
    <property type="molecule type" value="Genomic_DNA"/>
</dbReference>
<feature type="compositionally biased region" description="Polar residues" evidence="12">
    <location>
        <begin position="53"/>
        <end position="85"/>
    </location>
</feature>
<dbReference type="PANTHER" id="PTHR23198:SF30">
    <property type="entry name" value="NUCLEOPORIN NUP100_NSP100-RELATED"/>
    <property type="match status" value="1"/>
</dbReference>
<dbReference type="GO" id="GO:0000973">
    <property type="term" value="P:post-transcriptional tethering of RNA polymerase II gene DNA at nuclear periphery"/>
    <property type="evidence" value="ECO:0007669"/>
    <property type="project" value="TreeGrafter"/>
</dbReference>
<feature type="compositionally biased region" description="Polar residues" evidence="12">
    <location>
        <begin position="476"/>
        <end position="489"/>
    </location>
</feature>
<keyword evidence="8" id="KW-0653">Protein transport</keyword>
<dbReference type="GO" id="GO:0034398">
    <property type="term" value="P:telomere tethering at nuclear periphery"/>
    <property type="evidence" value="ECO:0007669"/>
    <property type="project" value="TreeGrafter"/>
</dbReference>
<feature type="domain" description="Peptidase S59" evidence="13">
    <location>
        <begin position="1015"/>
        <end position="1157"/>
    </location>
</feature>
<dbReference type="GO" id="GO:0044613">
    <property type="term" value="C:nuclear pore central transport channel"/>
    <property type="evidence" value="ECO:0007669"/>
    <property type="project" value="UniProtKB-ARBA"/>
</dbReference>
<feature type="compositionally biased region" description="Low complexity" evidence="12">
    <location>
        <begin position="620"/>
        <end position="629"/>
    </location>
</feature>
<dbReference type="FunFam" id="1.10.10.2360:FF:000001">
    <property type="entry name" value="Nuclear pore complex protein Nup98-Nup96"/>
    <property type="match status" value="1"/>
</dbReference>
<feature type="compositionally biased region" description="Polar residues" evidence="12">
    <location>
        <begin position="326"/>
        <end position="358"/>
    </location>
</feature>
<feature type="region of interest" description="Disordered" evidence="12">
    <location>
        <begin position="293"/>
        <end position="495"/>
    </location>
</feature>
<evidence type="ECO:0000256" key="8">
    <source>
        <dbReference type="ARBA" id="ARBA00022927"/>
    </source>
</evidence>
<feature type="compositionally biased region" description="Polar residues" evidence="12">
    <location>
        <begin position="378"/>
        <end position="399"/>
    </location>
</feature>
<evidence type="ECO:0000256" key="10">
    <source>
        <dbReference type="ARBA" id="ARBA00023132"/>
    </source>
</evidence>
<feature type="compositionally biased region" description="Low complexity" evidence="12">
    <location>
        <begin position="16"/>
        <end position="32"/>
    </location>
</feature>
<proteinExistence type="inferred from homology"/>
<evidence type="ECO:0000256" key="1">
    <source>
        <dbReference type="ARBA" id="ARBA00004335"/>
    </source>
</evidence>
<dbReference type="GO" id="GO:0017056">
    <property type="term" value="F:structural constituent of nuclear pore"/>
    <property type="evidence" value="ECO:0007669"/>
    <property type="project" value="InterPro"/>
</dbReference>
<reference evidence="14 15" key="1">
    <citation type="submission" date="2016-01" db="EMBL/GenBank/DDBJ databases">
        <title>Genome sequence of the yeast Holleya sinecauda.</title>
        <authorList>
            <person name="Dietrich F.S."/>
        </authorList>
    </citation>
    <scope>NUCLEOTIDE SEQUENCE [LARGE SCALE GENOMIC DNA]</scope>
    <source>
        <strain evidence="14 15">ATCC 58844</strain>
    </source>
</reference>
<keyword evidence="7" id="KW-0509">mRNA transport</keyword>
<feature type="compositionally biased region" description="Polar residues" evidence="12">
    <location>
        <begin position="857"/>
        <end position="877"/>
    </location>
</feature>
<feature type="compositionally biased region" description="Low complexity" evidence="12">
    <location>
        <begin position="425"/>
        <end position="449"/>
    </location>
</feature>
<dbReference type="GO" id="GO:0006606">
    <property type="term" value="P:protein import into nucleus"/>
    <property type="evidence" value="ECO:0007669"/>
    <property type="project" value="UniProtKB-ARBA"/>
</dbReference>
<feature type="region of interest" description="Disordered" evidence="12">
    <location>
        <begin position="199"/>
        <end position="219"/>
    </location>
</feature>
<feature type="compositionally biased region" description="Low complexity" evidence="12">
    <location>
        <begin position="309"/>
        <end position="320"/>
    </location>
</feature>
<dbReference type="RefSeq" id="XP_017987871.1">
    <property type="nucleotide sequence ID" value="XM_018132382.1"/>
</dbReference>
<dbReference type="Pfam" id="PF04096">
    <property type="entry name" value="Nucleoporin2"/>
    <property type="match status" value="1"/>
</dbReference>
<feature type="compositionally biased region" description="Low complexity" evidence="12">
    <location>
        <begin position="685"/>
        <end position="697"/>
    </location>
</feature>
<dbReference type="Pfam" id="PF13634">
    <property type="entry name" value="Nucleoporin_FG"/>
    <property type="match status" value="5"/>
</dbReference>
<feature type="compositionally biased region" description="Low complexity" evidence="12">
    <location>
        <begin position="570"/>
        <end position="580"/>
    </location>
</feature>
<dbReference type="OrthoDB" id="3797628at2759"/>
<dbReference type="GO" id="GO:0044614">
    <property type="term" value="C:nuclear pore cytoplasmic filaments"/>
    <property type="evidence" value="ECO:0007669"/>
    <property type="project" value="TreeGrafter"/>
</dbReference>
<dbReference type="Gene3D" id="1.10.10.2360">
    <property type="match status" value="1"/>
</dbReference>
<feature type="region of interest" description="Disordered" evidence="12">
    <location>
        <begin position="1"/>
        <end position="85"/>
    </location>
</feature>
<feature type="compositionally biased region" description="Low complexity" evidence="12">
    <location>
        <begin position="366"/>
        <end position="377"/>
    </location>
</feature>
<dbReference type="GeneID" id="28724141"/>
<evidence type="ECO:0000256" key="6">
    <source>
        <dbReference type="ARBA" id="ARBA00022737"/>
    </source>
</evidence>
<dbReference type="GO" id="GO:0006406">
    <property type="term" value="P:mRNA export from nucleus"/>
    <property type="evidence" value="ECO:0007669"/>
    <property type="project" value="UniProtKB-ARBA"/>
</dbReference>
<dbReference type="InterPro" id="IPR036903">
    <property type="entry name" value="Nup98_auto-Pept-S59_dom_sf"/>
</dbReference>
<comment type="similarity">
    <text evidence="4">Belongs to the nucleoporin GLFG family.</text>
</comment>
<gene>
    <name evidence="14" type="ORF">AW171_hschr42794</name>
</gene>
<evidence type="ECO:0000256" key="9">
    <source>
        <dbReference type="ARBA" id="ARBA00023010"/>
    </source>
</evidence>
<feature type="compositionally biased region" description="Polar residues" evidence="12">
    <location>
        <begin position="33"/>
        <end position="46"/>
    </location>
</feature>
<evidence type="ECO:0000256" key="4">
    <source>
        <dbReference type="ARBA" id="ARBA00008926"/>
    </source>
</evidence>
<dbReference type="AlphaFoldDB" id="A0A0X8HSW8"/>
<evidence type="ECO:0000256" key="12">
    <source>
        <dbReference type="SAM" id="MobiDB-lite"/>
    </source>
</evidence>
<keyword evidence="5" id="KW-0813">Transport</keyword>